<dbReference type="EMBL" id="KI669459">
    <property type="protein sequence ID" value="OCF60487.1"/>
    <property type="molecule type" value="Genomic_DNA"/>
</dbReference>
<keyword evidence="2" id="KW-1185">Reference proteome</keyword>
<dbReference type="AlphaFoldDB" id="A0A1B9IY86"/>
<accession>A0A1B9IY86</accession>
<dbReference type="OrthoDB" id="10609910at2759"/>
<sequence length="236" mass="26008">MTSQITTHNPGTNCIRWTVEVSITSADRSNLKDSNDEVLDIESSARLHDGRQRVWKGIYGRTTDDNATNRPSIGIFVPEASHLCQITVDNPASTGTQSEEVPCTAGYIDMNPSAHTALFISAAEAQNSSLKKFDPSVDLSEASLGNSPQDYKTHDRMFRFEIGHAVTQPQDGQSTGFRSCKSFKEVGGFPHKRMREGAPCYTEVEMVIPLLKIITFRYPLSVVSSLQHGPLVASRF</sequence>
<dbReference type="Proteomes" id="UP000092583">
    <property type="component" value="Unassembled WGS sequence"/>
</dbReference>
<reference evidence="1 2" key="1">
    <citation type="submission" date="2013-07" db="EMBL/GenBank/DDBJ databases">
        <title>The Genome Sequence of Kwoniella mangroviensis CBS10435.</title>
        <authorList>
            <consortium name="The Broad Institute Genome Sequencing Platform"/>
            <person name="Cuomo C."/>
            <person name="Litvintseva A."/>
            <person name="Chen Y."/>
            <person name="Heitman J."/>
            <person name="Sun S."/>
            <person name="Springer D."/>
            <person name="Dromer F."/>
            <person name="Young S.K."/>
            <person name="Zeng Q."/>
            <person name="Gargeya S."/>
            <person name="Fitzgerald M."/>
            <person name="Abouelleil A."/>
            <person name="Alvarado L."/>
            <person name="Berlin A.M."/>
            <person name="Chapman S.B."/>
            <person name="Dewar J."/>
            <person name="Goldberg J."/>
            <person name="Griggs A."/>
            <person name="Gujja S."/>
            <person name="Hansen M."/>
            <person name="Howarth C."/>
            <person name="Imamovic A."/>
            <person name="Larimer J."/>
            <person name="McCowan C."/>
            <person name="Murphy C."/>
            <person name="Pearson M."/>
            <person name="Priest M."/>
            <person name="Roberts A."/>
            <person name="Saif S."/>
            <person name="Shea T."/>
            <person name="Sykes S."/>
            <person name="Wortman J."/>
            <person name="Nusbaum C."/>
            <person name="Birren B."/>
        </authorList>
    </citation>
    <scope>NUCLEOTIDE SEQUENCE [LARGE SCALE GENOMIC DNA]</scope>
    <source>
        <strain evidence="1 2">CBS 10435</strain>
    </source>
</reference>
<evidence type="ECO:0000313" key="1">
    <source>
        <dbReference type="EMBL" id="OCF60487.1"/>
    </source>
</evidence>
<protein>
    <submittedName>
        <fullName evidence="1">Uncharacterized protein</fullName>
    </submittedName>
</protein>
<name>A0A1B9IY86_9TREE</name>
<proteinExistence type="predicted"/>
<reference evidence="2" key="2">
    <citation type="submission" date="2013-12" db="EMBL/GenBank/DDBJ databases">
        <title>Evolution of pathogenesis and genome organization in the Tremellales.</title>
        <authorList>
            <person name="Cuomo C."/>
            <person name="Litvintseva A."/>
            <person name="Heitman J."/>
            <person name="Chen Y."/>
            <person name="Sun S."/>
            <person name="Springer D."/>
            <person name="Dromer F."/>
            <person name="Young S."/>
            <person name="Zeng Q."/>
            <person name="Chapman S."/>
            <person name="Gujja S."/>
            <person name="Saif S."/>
            <person name="Birren B."/>
        </authorList>
    </citation>
    <scope>NUCLEOTIDE SEQUENCE [LARGE SCALE GENOMIC DNA]</scope>
    <source>
        <strain evidence="2">CBS 10435</strain>
    </source>
</reference>
<evidence type="ECO:0000313" key="2">
    <source>
        <dbReference type="Proteomes" id="UP000092583"/>
    </source>
</evidence>
<organism evidence="1 2">
    <name type="scientific">Kwoniella mangroviensis CBS 10435</name>
    <dbReference type="NCBI Taxonomy" id="1331196"/>
    <lineage>
        <taxon>Eukaryota</taxon>
        <taxon>Fungi</taxon>
        <taxon>Dikarya</taxon>
        <taxon>Basidiomycota</taxon>
        <taxon>Agaricomycotina</taxon>
        <taxon>Tremellomycetes</taxon>
        <taxon>Tremellales</taxon>
        <taxon>Cryptococcaceae</taxon>
        <taxon>Kwoniella</taxon>
    </lineage>
</organism>
<gene>
    <name evidence="1" type="ORF">L486_00120</name>
</gene>